<gene>
    <name evidence="2" type="ORF">DERF_011753</name>
</gene>
<feature type="region of interest" description="Disordered" evidence="1">
    <location>
        <begin position="1"/>
        <end position="28"/>
    </location>
</feature>
<evidence type="ECO:0000313" key="2">
    <source>
        <dbReference type="EMBL" id="KAH9507049.1"/>
    </source>
</evidence>
<name>A0A922HV60_DERFA</name>
<accession>A0A922HV60</accession>
<dbReference type="Proteomes" id="UP000790347">
    <property type="component" value="Unassembled WGS sequence"/>
</dbReference>
<keyword evidence="3" id="KW-1185">Reference proteome</keyword>
<feature type="compositionally biased region" description="Low complexity" evidence="1">
    <location>
        <begin position="13"/>
        <end position="28"/>
    </location>
</feature>
<dbReference type="EMBL" id="ASGP02000005">
    <property type="protein sequence ID" value="KAH9507049.1"/>
    <property type="molecule type" value="Genomic_DNA"/>
</dbReference>
<evidence type="ECO:0000256" key="1">
    <source>
        <dbReference type="SAM" id="MobiDB-lite"/>
    </source>
</evidence>
<reference evidence="2" key="2">
    <citation type="journal article" date="2022" name="Res Sq">
        <title>Comparative Genomics Reveals Insights into the Divergent Evolution of Astigmatic Mites and Household Pest Adaptations.</title>
        <authorList>
            <person name="Xiong Q."/>
            <person name="Wan A.T.-Y."/>
            <person name="Liu X.-Y."/>
            <person name="Fung C.S.-H."/>
            <person name="Xiao X."/>
            <person name="Malainual N."/>
            <person name="Hou J."/>
            <person name="Wang L."/>
            <person name="Wang M."/>
            <person name="Yang K."/>
            <person name="Cui Y."/>
            <person name="Leung E."/>
            <person name="Nong W."/>
            <person name="Shin S.-K."/>
            <person name="Au S."/>
            <person name="Jeong K.Y."/>
            <person name="Chew F.T."/>
            <person name="Hui J."/>
            <person name="Leung T.F."/>
            <person name="Tungtrongchitr A."/>
            <person name="Zhong N."/>
            <person name="Liu Z."/>
            <person name="Tsui S."/>
        </authorList>
    </citation>
    <scope>NUCLEOTIDE SEQUENCE</scope>
    <source>
        <strain evidence="2">Derf</strain>
        <tissue evidence="2">Whole organism</tissue>
    </source>
</reference>
<proteinExistence type="predicted"/>
<dbReference type="AlphaFoldDB" id="A0A922HV60"/>
<protein>
    <submittedName>
        <fullName evidence="2">Uncharacterized protein</fullName>
    </submittedName>
</protein>
<evidence type="ECO:0000313" key="3">
    <source>
        <dbReference type="Proteomes" id="UP000790347"/>
    </source>
</evidence>
<organism evidence="2 3">
    <name type="scientific">Dermatophagoides farinae</name>
    <name type="common">American house dust mite</name>
    <dbReference type="NCBI Taxonomy" id="6954"/>
    <lineage>
        <taxon>Eukaryota</taxon>
        <taxon>Metazoa</taxon>
        <taxon>Ecdysozoa</taxon>
        <taxon>Arthropoda</taxon>
        <taxon>Chelicerata</taxon>
        <taxon>Arachnida</taxon>
        <taxon>Acari</taxon>
        <taxon>Acariformes</taxon>
        <taxon>Sarcoptiformes</taxon>
        <taxon>Astigmata</taxon>
        <taxon>Psoroptidia</taxon>
        <taxon>Analgoidea</taxon>
        <taxon>Pyroglyphidae</taxon>
        <taxon>Dermatophagoidinae</taxon>
        <taxon>Dermatophagoides</taxon>
    </lineage>
</organism>
<sequence>MKKNSVDLPVWYSKNSTNNNPNDDSINKKSSSSSLIIHCVKKIHHEIFFSGSNETKTMVVPNYCLVINSDDDDDDDDNVDDHTTTTCQECANNRTGIIESPRKAVIPGYNLQISGFYDYLNKWNRLINSHDSQDSQPCGHRITLIRDALESGVGLHVLIGLMFISEWVESELNSDCERELLA</sequence>
<reference evidence="2" key="1">
    <citation type="submission" date="2013-05" db="EMBL/GenBank/DDBJ databases">
        <authorList>
            <person name="Yim A.K.Y."/>
            <person name="Chan T.F."/>
            <person name="Ji K.M."/>
            <person name="Liu X.Y."/>
            <person name="Zhou J.W."/>
            <person name="Li R.Q."/>
            <person name="Yang K.Y."/>
            <person name="Li J."/>
            <person name="Li M."/>
            <person name="Law P.T.W."/>
            <person name="Wu Y.L."/>
            <person name="Cai Z.L."/>
            <person name="Qin H."/>
            <person name="Bao Y."/>
            <person name="Leung R.K.K."/>
            <person name="Ng P.K.S."/>
            <person name="Zou J."/>
            <person name="Zhong X.J."/>
            <person name="Ran P.X."/>
            <person name="Zhong N.S."/>
            <person name="Liu Z.G."/>
            <person name="Tsui S.K.W."/>
        </authorList>
    </citation>
    <scope>NUCLEOTIDE SEQUENCE</scope>
    <source>
        <strain evidence="2">Derf</strain>
        <tissue evidence="2">Whole organism</tissue>
    </source>
</reference>
<comment type="caution">
    <text evidence="2">The sequence shown here is derived from an EMBL/GenBank/DDBJ whole genome shotgun (WGS) entry which is preliminary data.</text>
</comment>